<dbReference type="NCBIfam" id="TIGR02532">
    <property type="entry name" value="IV_pilin_GFxxxE"/>
    <property type="match status" value="1"/>
</dbReference>
<evidence type="ECO:0008006" key="4">
    <source>
        <dbReference type="Google" id="ProtNLM"/>
    </source>
</evidence>
<keyword evidence="1" id="KW-0472">Membrane</keyword>
<accession>A0A0G1UBX5</accession>
<organism evidence="2 3">
    <name type="scientific">Candidatus Amesbacteria bacterium GW2011_GWA2_47_11</name>
    <dbReference type="NCBI Taxonomy" id="1618357"/>
    <lineage>
        <taxon>Bacteria</taxon>
        <taxon>Candidatus Amesiibacteriota</taxon>
    </lineage>
</organism>
<gene>
    <name evidence="2" type="ORF">UX78_C0024G0009</name>
</gene>
<dbReference type="Pfam" id="PF07963">
    <property type="entry name" value="N_methyl"/>
    <property type="match status" value="1"/>
</dbReference>
<comment type="caution">
    <text evidence="2">The sequence shown here is derived from an EMBL/GenBank/DDBJ whole genome shotgun (WGS) entry which is preliminary data.</text>
</comment>
<proteinExistence type="predicted"/>
<dbReference type="AlphaFoldDB" id="A0A0G1UBX5"/>
<dbReference type="SUPFAM" id="SSF54523">
    <property type="entry name" value="Pili subunits"/>
    <property type="match status" value="1"/>
</dbReference>
<sequence>MRNKPALTLIELVLVVTIVSILATAGVLGMFTIRSKQALELSAENLAGAFKQAHLFAREGRDQSDWGVRSDGGKKFSLIKRDRPENVNEVTKFQLEPPAVFDISAAEVWFNRENGGTTANVSWRVKSARAGTAMVEVTTTGVVTVTKE</sequence>
<dbReference type="EMBL" id="LCNM01000024">
    <property type="protein sequence ID" value="KKU55200.1"/>
    <property type="molecule type" value="Genomic_DNA"/>
</dbReference>
<reference evidence="2 3" key="1">
    <citation type="journal article" date="2015" name="Nature">
        <title>rRNA introns, odd ribosomes, and small enigmatic genomes across a large radiation of phyla.</title>
        <authorList>
            <person name="Brown C.T."/>
            <person name="Hug L.A."/>
            <person name="Thomas B.C."/>
            <person name="Sharon I."/>
            <person name="Castelle C.J."/>
            <person name="Singh A."/>
            <person name="Wilkins M.J."/>
            <person name="Williams K.H."/>
            <person name="Banfield J.F."/>
        </authorList>
    </citation>
    <scope>NUCLEOTIDE SEQUENCE [LARGE SCALE GENOMIC DNA]</scope>
</reference>
<keyword evidence="1" id="KW-0812">Transmembrane</keyword>
<dbReference type="Proteomes" id="UP000034607">
    <property type="component" value="Unassembled WGS sequence"/>
</dbReference>
<dbReference type="InterPro" id="IPR045584">
    <property type="entry name" value="Pilin-like"/>
</dbReference>
<feature type="transmembrane region" description="Helical" evidence="1">
    <location>
        <begin position="12"/>
        <end position="33"/>
    </location>
</feature>
<evidence type="ECO:0000313" key="2">
    <source>
        <dbReference type="EMBL" id="KKU55200.1"/>
    </source>
</evidence>
<dbReference type="InterPro" id="IPR012902">
    <property type="entry name" value="N_methyl_site"/>
</dbReference>
<keyword evidence="1" id="KW-1133">Transmembrane helix</keyword>
<protein>
    <recommendedName>
        <fullName evidence="4">Prepilin-type N-terminal cleavage/methylation domain-containing protein</fullName>
    </recommendedName>
</protein>
<name>A0A0G1UBX5_9BACT</name>
<evidence type="ECO:0000256" key="1">
    <source>
        <dbReference type="SAM" id="Phobius"/>
    </source>
</evidence>
<dbReference type="Gene3D" id="3.30.700.10">
    <property type="entry name" value="Glycoprotein, Type 4 Pilin"/>
    <property type="match status" value="1"/>
</dbReference>
<evidence type="ECO:0000313" key="3">
    <source>
        <dbReference type="Proteomes" id="UP000034607"/>
    </source>
</evidence>